<feature type="domain" description="Malectin-like" evidence="6">
    <location>
        <begin position="54"/>
        <end position="139"/>
    </location>
</feature>
<dbReference type="PANTHER" id="PTHR45631:SF57">
    <property type="entry name" value="LEUCINE-RICH REPEAT PROTEIN KINASE FAMILY PROTEIN"/>
    <property type="match status" value="1"/>
</dbReference>
<organism evidence="8">
    <name type="scientific">Arabidopsis lyrata subsp. lyrata</name>
    <name type="common">Lyre-leaved rock-cress</name>
    <dbReference type="NCBI Taxonomy" id="81972"/>
    <lineage>
        <taxon>Eukaryota</taxon>
        <taxon>Viridiplantae</taxon>
        <taxon>Streptophyta</taxon>
        <taxon>Embryophyta</taxon>
        <taxon>Tracheophyta</taxon>
        <taxon>Spermatophyta</taxon>
        <taxon>Magnoliopsida</taxon>
        <taxon>eudicotyledons</taxon>
        <taxon>Gunneridae</taxon>
        <taxon>Pentapetalae</taxon>
        <taxon>rosids</taxon>
        <taxon>malvids</taxon>
        <taxon>Brassicales</taxon>
        <taxon>Brassicaceae</taxon>
        <taxon>Camelineae</taxon>
        <taxon>Arabidopsis</taxon>
    </lineage>
</organism>
<proteinExistence type="predicted"/>
<keyword evidence="8" id="KW-1185">Reference proteome</keyword>
<keyword evidence="2" id="KW-0812">Transmembrane</keyword>
<keyword evidence="4" id="KW-1133">Transmembrane helix</keyword>
<dbReference type="HOGENOM" id="CLU_1837843_0_0_1"/>
<comment type="subcellular location">
    <subcellularLocation>
        <location evidence="1">Membrane</location>
        <topology evidence="1">Single-pass membrane protein</topology>
    </subcellularLocation>
</comment>
<evidence type="ECO:0000256" key="5">
    <source>
        <dbReference type="ARBA" id="ARBA00023136"/>
    </source>
</evidence>
<dbReference type="InterPro" id="IPR024788">
    <property type="entry name" value="Malectin-like_Carb-bd_dom"/>
</dbReference>
<evidence type="ECO:0000256" key="4">
    <source>
        <dbReference type="ARBA" id="ARBA00022989"/>
    </source>
</evidence>
<evidence type="ECO:0000313" key="7">
    <source>
        <dbReference type="EMBL" id="EFH40904.1"/>
    </source>
</evidence>
<dbReference type="GO" id="GO:0016020">
    <property type="term" value="C:membrane"/>
    <property type="evidence" value="ECO:0007669"/>
    <property type="project" value="UniProtKB-SubCell"/>
</dbReference>
<dbReference type="Pfam" id="PF12819">
    <property type="entry name" value="Malectin_like"/>
    <property type="match status" value="2"/>
</dbReference>
<protein>
    <recommendedName>
        <fullName evidence="6">Malectin-like domain-containing protein</fullName>
    </recommendedName>
</protein>
<evidence type="ECO:0000259" key="6">
    <source>
        <dbReference type="Pfam" id="PF12819"/>
    </source>
</evidence>
<accession>D7MSH2</accession>
<evidence type="ECO:0000313" key="8">
    <source>
        <dbReference type="Proteomes" id="UP000008694"/>
    </source>
</evidence>
<dbReference type="AlphaFoldDB" id="D7MSH2"/>
<keyword evidence="3" id="KW-0732">Signal</keyword>
<dbReference type="Proteomes" id="UP000008694">
    <property type="component" value="Unassembled WGS sequence"/>
</dbReference>
<dbReference type="STRING" id="81972.D7MSH2"/>
<evidence type="ECO:0000256" key="2">
    <source>
        <dbReference type="ARBA" id="ARBA00022692"/>
    </source>
</evidence>
<dbReference type="Gramene" id="scaffold_802599.1">
    <property type="protein sequence ID" value="scaffold_802599.1"/>
    <property type="gene ID" value="scaffold_802599.1"/>
</dbReference>
<evidence type="ECO:0000256" key="3">
    <source>
        <dbReference type="ARBA" id="ARBA00022729"/>
    </source>
</evidence>
<dbReference type="EMBL" id="GL348720">
    <property type="protein sequence ID" value="EFH40904.1"/>
    <property type="molecule type" value="Genomic_DNA"/>
</dbReference>
<name>D7MSH2_ARALL</name>
<keyword evidence="5" id="KW-0472">Membrane</keyword>
<dbReference type="PANTHER" id="PTHR45631">
    <property type="entry name" value="OS07G0107800 PROTEIN-RELATED"/>
    <property type="match status" value="1"/>
</dbReference>
<reference evidence="8" key="1">
    <citation type="journal article" date="2011" name="Nat. Genet.">
        <title>The Arabidopsis lyrata genome sequence and the basis of rapid genome size change.</title>
        <authorList>
            <person name="Hu T.T."/>
            <person name="Pattyn P."/>
            <person name="Bakker E.G."/>
            <person name="Cao J."/>
            <person name="Cheng J.-F."/>
            <person name="Clark R.M."/>
            <person name="Fahlgren N."/>
            <person name="Fawcett J.A."/>
            <person name="Grimwood J."/>
            <person name="Gundlach H."/>
            <person name="Haberer G."/>
            <person name="Hollister J.D."/>
            <person name="Ossowski S."/>
            <person name="Ottilar R.P."/>
            <person name="Salamov A.A."/>
            <person name="Schneeberger K."/>
            <person name="Spannagl M."/>
            <person name="Wang X."/>
            <person name="Yang L."/>
            <person name="Nasrallah M.E."/>
            <person name="Bergelson J."/>
            <person name="Carrington J.C."/>
            <person name="Gaut B.S."/>
            <person name="Schmutz J."/>
            <person name="Mayer K.F.X."/>
            <person name="Van de Peer Y."/>
            <person name="Grigoriev I.V."/>
            <person name="Nordborg M."/>
            <person name="Weigel D."/>
            <person name="Guo Y.-L."/>
        </authorList>
    </citation>
    <scope>NUCLEOTIDE SEQUENCE [LARGE SCALE GENOMIC DNA]</scope>
    <source>
        <strain evidence="8">cv. MN47</strain>
    </source>
</reference>
<gene>
    <name evidence="7" type="ORF">ARALYDRAFT_919199</name>
</gene>
<feature type="domain" description="Malectin-like" evidence="6">
    <location>
        <begin position="10"/>
        <end position="49"/>
    </location>
</feature>
<evidence type="ECO:0000256" key="1">
    <source>
        <dbReference type="ARBA" id="ARBA00004167"/>
    </source>
</evidence>
<sequence>MKNSLGFISLDCGLPANEQSPYEESFTGLRFSSDEKFVRSGKNGRIRENPEGYAEYMKDVYDRTWVSYGASFQTGWTQIYTALEVNNSNNYAPPKDALKNAAIPTNASAPLTIEWPSGSPRDQYYLYAHFAEIQDLQAET</sequence>